<dbReference type="STRING" id="1314674.A0A0D7AUT4"/>
<dbReference type="InterPro" id="IPR000719">
    <property type="entry name" value="Prot_kinase_dom"/>
</dbReference>
<keyword evidence="4" id="KW-0418">Kinase</keyword>
<dbReference type="InterPro" id="IPR050235">
    <property type="entry name" value="CK1_Ser-Thr_kinase"/>
</dbReference>
<feature type="region of interest" description="Disordered" evidence="2">
    <location>
        <begin position="42"/>
        <end position="61"/>
    </location>
</feature>
<protein>
    <recommendedName>
        <fullName evidence="1">non-specific serine/threonine protein kinase</fullName>
        <ecNumber evidence="1">2.7.11.1</ecNumber>
    </recommendedName>
</protein>
<dbReference type="PANTHER" id="PTHR11909">
    <property type="entry name" value="CASEIN KINASE-RELATED"/>
    <property type="match status" value="1"/>
</dbReference>
<accession>A0A0D7AUT4</accession>
<dbReference type="SMART" id="SM00220">
    <property type="entry name" value="S_TKc"/>
    <property type="match status" value="1"/>
</dbReference>
<dbReference type="EMBL" id="KN880842">
    <property type="protein sequence ID" value="KIY61972.1"/>
    <property type="molecule type" value="Genomic_DNA"/>
</dbReference>
<evidence type="ECO:0000313" key="5">
    <source>
        <dbReference type="Proteomes" id="UP000054007"/>
    </source>
</evidence>
<sequence>MQYTFGGKYRLEQEIANGGCGTVFLGTHNVAGKAVAVKLEPVEDRRRRRRHSDPDYQHYQGPSPLTLESQIYKRLMGGPGVPWVMYSGKQGDYNVMVIDLLGPSLEDLFRTCNRCFSLKTVLLLADQIISRIQYIHSHGLLHRDIKPANFVMGTAKNATQVNIIDFGLAKKFRDPRTSLHIPYRQDDVHGVGTSLFAAINTHLGVESSRRDDLESLAYMLIYFLRGTLPWRKLRASSKPPPDAPEFPPYNPVTATWNLIRDAKLEAEETLTQGLPPEFDVLYRYARTLSFDDLPDYEGLRELFRGLATRMGIEYDGVYDWTVPSTPRSSKSDDLSAVVEAEVTGGGRFCEACRKRRQENASAGSENSKTTTHRHGWR</sequence>
<dbReference type="InterPro" id="IPR011009">
    <property type="entry name" value="Kinase-like_dom_sf"/>
</dbReference>
<evidence type="ECO:0000313" key="4">
    <source>
        <dbReference type="EMBL" id="KIY61972.1"/>
    </source>
</evidence>
<name>A0A0D7AUT4_9AGAR</name>
<keyword evidence="4" id="KW-0808">Transferase</keyword>
<dbReference type="GO" id="GO:0005524">
    <property type="term" value="F:ATP binding"/>
    <property type="evidence" value="ECO:0007669"/>
    <property type="project" value="InterPro"/>
</dbReference>
<evidence type="ECO:0000256" key="1">
    <source>
        <dbReference type="ARBA" id="ARBA00012513"/>
    </source>
</evidence>
<dbReference type="EC" id="2.7.11.1" evidence="1"/>
<dbReference type="InterPro" id="IPR008271">
    <property type="entry name" value="Ser/Thr_kinase_AS"/>
</dbReference>
<gene>
    <name evidence="4" type="ORF">CYLTODRAFT_494952</name>
</gene>
<feature type="region of interest" description="Disordered" evidence="2">
    <location>
        <begin position="355"/>
        <end position="377"/>
    </location>
</feature>
<feature type="domain" description="Protein kinase" evidence="3">
    <location>
        <begin position="9"/>
        <end position="303"/>
    </location>
</feature>
<dbReference type="SUPFAM" id="SSF56112">
    <property type="entry name" value="Protein kinase-like (PK-like)"/>
    <property type="match status" value="1"/>
</dbReference>
<keyword evidence="5" id="KW-1185">Reference proteome</keyword>
<dbReference type="Proteomes" id="UP000054007">
    <property type="component" value="Unassembled WGS sequence"/>
</dbReference>
<dbReference type="PROSITE" id="PS00108">
    <property type="entry name" value="PROTEIN_KINASE_ST"/>
    <property type="match status" value="1"/>
</dbReference>
<reference evidence="4 5" key="1">
    <citation type="journal article" date="2015" name="Fungal Genet. Biol.">
        <title>Evolution of novel wood decay mechanisms in Agaricales revealed by the genome sequences of Fistulina hepatica and Cylindrobasidium torrendii.</title>
        <authorList>
            <person name="Floudas D."/>
            <person name="Held B.W."/>
            <person name="Riley R."/>
            <person name="Nagy L.G."/>
            <person name="Koehler G."/>
            <person name="Ransdell A.S."/>
            <person name="Younus H."/>
            <person name="Chow J."/>
            <person name="Chiniquy J."/>
            <person name="Lipzen A."/>
            <person name="Tritt A."/>
            <person name="Sun H."/>
            <person name="Haridas S."/>
            <person name="LaButti K."/>
            <person name="Ohm R.A."/>
            <person name="Kues U."/>
            <person name="Blanchette R.A."/>
            <person name="Grigoriev I.V."/>
            <person name="Minto R.E."/>
            <person name="Hibbett D.S."/>
        </authorList>
    </citation>
    <scope>NUCLEOTIDE SEQUENCE [LARGE SCALE GENOMIC DNA]</scope>
    <source>
        <strain evidence="4 5">FP15055 ss-10</strain>
    </source>
</reference>
<proteinExistence type="predicted"/>
<dbReference type="Gene3D" id="1.10.510.10">
    <property type="entry name" value="Transferase(Phosphotransferase) domain 1"/>
    <property type="match status" value="1"/>
</dbReference>
<evidence type="ECO:0000256" key="2">
    <source>
        <dbReference type="SAM" id="MobiDB-lite"/>
    </source>
</evidence>
<dbReference type="GO" id="GO:0004674">
    <property type="term" value="F:protein serine/threonine kinase activity"/>
    <property type="evidence" value="ECO:0007669"/>
    <property type="project" value="UniProtKB-EC"/>
</dbReference>
<dbReference type="Pfam" id="PF00069">
    <property type="entry name" value="Pkinase"/>
    <property type="match status" value="1"/>
</dbReference>
<dbReference type="CDD" id="cd14016">
    <property type="entry name" value="STKc_CK1"/>
    <property type="match status" value="1"/>
</dbReference>
<organism evidence="4 5">
    <name type="scientific">Cylindrobasidium torrendii FP15055 ss-10</name>
    <dbReference type="NCBI Taxonomy" id="1314674"/>
    <lineage>
        <taxon>Eukaryota</taxon>
        <taxon>Fungi</taxon>
        <taxon>Dikarya</taxon>
        <taxon>Basidiomycota</taxon>
        <taxon>Agaricomycotina</taxon>
        <taxon>Agaricomycetes</taxon>
        <taxon>Agaricomycetidae</taxon>
        <taxon>Agaricales</taxon>
        <taxon>Marasmiineae</taxon>
        <taxon>Physalacriaceae</taxon>
        <taxon>Cylindrobasidium</taxon>
    </lineage>
</organism>
<dbReference type="AlphaFoldDB" id="A0A0D7AUT4"/>
<feature type="compositionally biased region" description="Polar residues" evidence="2">
    <location>
        <begin position="359"/>
        <end position="369"/>
    </location>
</feature>
<evidence type="ECO:0000259" key="3">
    <source>
        <dbReference type="PROSITE" id="PS50011"/>
    </source>
</evidence>
<dbReference type="OrthoDB" id="5800476at2759"/>
<dbReference type="PROSITE" id="PS50011">
    <property type="entry name" value="PROTEIN_KINASE_DOM"/>
    <property type="match status" value="1"/>
</dbReference>